<proteinExistence type="predicted"/>
<protein>
    <submittedName>
        <fullName evidence="2">Uncharacterized protein</fullName>
    </submittedName>
</protein>
<dbReference type="EMBL" id="JADYXP020000013">
    <property type="protein sequence ID" value="KAL0111625.1"/>
    <property type="molecule type" value="Genomic_DNA"/>
</dbReference>
<organism evidence="2 3">
    <name type="scientific">Cardiocondyla obscurior</name>
    <dbReference type="NCBI Taxonomy" id="286306"/>
    <lineage>
        <taxon>Eukaryota</taxon>
        <taxon>Metazoa</taxon>
        <taxon>Ecdysozoa</taxon>
        <taxon>Arthropoda</taxon>
        <taxon>Hexapoda</taxon>
        <taxon>Insecta</taxon>
        <taxon>Pterygota</taxon>
        <taxon>Neoptera</taxon>
        <taxon>Endopterygota</taxon>
        <taxon>Hymenoptera</taxon>
        <taxon>Apocrita</taxon>
        <taxon>Aculeata</taxon>
        <taxon>Formicoidea</taxon>
        <taxon>Formicidae</taxon>
        <taxon>Myrmicinae</taxon>
        <taxon>Cardiocondyla</taxon>
    </lineage>
</organism>
<sequence>MTSFDGFDLAIIDNQAILWCSLAYLRCWLNVPKKKKKKNNNRYNTNDKFELCYTWPSECLNKRGLTRPFFFLFFFLNKERDSIFLERKTRRLPVILAKGGSSPKKVHYPLLIRTK</sequence>
<evidence type="ECO:0000313" key="3">
    <source>
        <dbReference type="Proteomes" id="UP001430953"/>
    </source>
</evidence>
<gene>
    <name evidence="2" type="ORF">PUN28_013068</name>
</gene>
<evidence type="ECO:0000313" key="2">
    <source>
        <dbReference type="EMBL" id="KAL0111625.1"/>
    </source>
</evidence>
<keyword evidence="1" id="KW-1133">Transmembrane helix</keyword>
<name>A0AAW2F9A3_9HYME</name>
<dbReference type="Proteomes" id="UP001430953">
    <property type="component" value="Unassembled WGS sequence"/>
</dbReference>
<keyword evidence="1" id="KW-0472">Membrane</keyword>
<keyword evidence="1" id="KW-0812">Transmembrane</keyword>
<feature type="transmembrane region" description="Helical" evidence="1">
    <location>
        <begin position="6"/>
        <end position="29"/>
    </location>
</feature>
<dbReference type="AlphaFoldDB" id="A0AAW2F9A3"/>
<reference evidence="2 3" key="1">
    <citation type="submission" date="2023-03" db="EMBL/GenBank/DDBJ databases">
        <title>High recombination rates correlate with genetic variation in Cardiocondyla obscurior ants.</title>
        <authorList>
            <person name="Errbii M."/>
        </authorList>
    </citation>
    <scope>NUCLEOTIDE SEQUENCE [LARGE SCALE GENOMIC DNA]</scope>
    <source>
        <strain evidence="2">Alpha-2009</strain>
        <tissue evidence="2">Whole body</tissue>
    </source>
</reference>
<comment type="caution">
    <text evidence="2">The sequence shown here is derived from an EMBL/GenBank/DDBJ whole genome shotgun (WGS) entry which is preliminary data.</text>
</comment>
<accession>A0AAW2F9A3</accession>
<keyword evidence="3" id="KW-1185">Reference proteome</keyword>
<evidence type="ECO:0000256" key="1">
    <source>
        <dbReference type="SAM" id="Phobius"/>
    </source>
</evidence>